<dbReference type="CDD" id="cd08948">
    <property type="entry name" value="5beta-POR_like_SDR_a"/>
    <property type="match status" value="1"/>
</dbReference>
<evidence type="ECO:0000313" key="2">
    <source>
        <dbReference type="EMBL" id="KAK1579963.1"/>
    </source>
</evidence>
<proteinExistence type="predicted"/>
<dbReference type="Gene3D" id="3.40.50.720">
    <property type="entry name" value="NAD(P)-binding Rossmann-like Domain"/>
    <property type="match status" value="1"/>
</dbReference>
<name>A0AAD8PSI9_9PEZI</name>
<evidence type="ECO:0000259" key="1">
    <source>
        <dbReference type="Pfam" id="PF22917"/>
    </source>
</evidence>
<dbReference type="Proteomes" id="UP001230504">
    <property type="component" value="Unassembled WGS sequence"/>
</dbReference>
<evidence type="ECO:0000313" key="3">
    <source>
        <dbReference type="Proteomes" id="UP001230504"/>
    </source>
</evidence>
<dbReference type="GeneID" id="85439618"/>
<accession>A0AAD8PSI9</accession>
<organism evidence="2 3">
    <name type="scientific">Colletotrichum navitas</name>
    <dbReference type="NCBI Taxonomy" id="681940"/>
    <lineage>
        <taxon>Eukaryota</taxon>
        <taxon>Fungi</taxon>
        <taxon>Dikarya</taxon>
        <taxon>Ascomycota</taxon>
        <taxon>Pezizomycotina</taxon>
        <taxon>Sordariomycetes</taxon>
        <taxon>Hypocreomycetidae</taxon>
        <taxon>Glomerellales</taxon>
        <taxon>Glomerellaceae</taxon>
        <taxon>Colletotrichum</taxon>
        <taxon>Colletotrichum graminicola species complex</taxon>
    </lineage>
</organism>
<dbReference type="SUPFAM" id="SSF51735">
    <property type="entry name" value="NAD(P)-binding Rossmann-fold domains"/>
    <property type="match status" value="1"/>
</dbReference>
<dbReference type="InterPro" id="IPR055222">
    <property type="entry name" value="PRISE-like_Rossmann-fold"/>
</dbReference>
<sequence length="386" mass="42486">MAHALILGASGISGWSLMNQACRYPTPETFKRITGTTNRPLPLEKTHLPIDSRLHIASGVDFTKSVDEVAASLRQGIPDAETISHVFYAAYAKGTTPEYHVALNTSLLVVAIQAIERVSPNLKVIILQTGSKVYGVTHPNEIKIQPPLKENLARIPAPWADGVFYYAQYDALDRLSRGKAWTFSEVRPDAIVGFAPTANAMNMARGIGLYLAIHRAVRGAGAVVAFPGTEHGYRATHTDTFQDALSRMEIFAAVNAMTERSCCGDGAAFNAAGEQAVSWSRKWPRLCDYFGLTGQGPDACSGRIRDFMIDHEDAWSDLAKEHGLEEGAVGDFDWAFLEFMLVQCDFDRELDLTRSREVGFTEEIDTVEGYLTSWKRMIAAKQLPPL</sequence>
<dbReference type="InterPro" id="IPR036291">
    <property type="entry name" value="NAD(P)-bd_dom_sf"/>
</dbReference>
<gene>
    <name evidence="2" type="ORF">LY79DRAFT_521737</name>
</gene>
<reference evidence="2" key="1">
    <citation type="submission" date="2021-06" db="EMBL/GenBank/DDBJ databases">
        <title>Comparative genomics, transcriptomics and evolutionary studies reveal genomic signatures of adaptation to plant cell wall in hemibiotrophic fungi.</title>
        <authorList>
            <consortium name="DOE Joint Genome Institute"/>
            <person name="Baroncelli R."/>
            <person name="Diaz J.F."/>
            <person name="Benocci T."/>
            <person name="Peng M."/>
            <person name="Battaglia E."/>
            <person name="Haridas S."/>
            <person name="Andreopoulos W."/>
            <person name="Labutti K."/>
            <person name="Pangilinan J."/>
            <person name="Floch G.L."/>
            <person name="Makela M.R."/>
            <person name="Henrissat B."/>
            <person name="Grigoriev I.V."/>
            <person name="Crouch J.A."/>
            <person name="De Vries R.P."/>
            <person name="Sukno S.A."/>
            <person name="Thon M.R."/>
        </authorList>
    </citation>
    <scope>NUCLEOTIDE SEQUENCE</scope>
    <source>
        <strain evidence="2">CBS 125086</strain>
    </source>
</reference>
<dbReference type="PANTHER" id="PTHR32487:SF8">
    <property type="entry name" value="NAD-DEPENDENT EPIMERASE_DEHYDRATASE DOMAIN-CONTAINING PROTEIN"/>
    <property type="match status" value="1"/>
</dbReference>
<dbReference type="EMBL" id="JAHLJV010000060">
    <property type="protein sequence ID" value="KAK1579963.1"/>
    <property type="molecule type" value="Genomic_DNA"/>
</dbReference>
<dbReference type="Pfam" id="PF22917">
    <property type="entry name" value="PRISE"/>
    <property type="match status" value="1"/>
</dbReference>
<keyword evidence="3" id="KW-1185">Reference proteome</keyword>
<feature type="domain" description="PRISE-like Rossmann-fold" evidence="1">
    <location>
        <begin position="4"/>
        <end position="384"/>
    </location>
</feature>
<dbReference type="AlphaFoldDB" id="A0AAD8PSI9"/>
<protein>
    <recommendedName>
        <fullName evidence="1">PRISE-like Rossmann-fold domain-containing protein</fullName>
    </recommendedName>
</protein>
<dbReference type="RefSeq" id="XP_060411041.1">
    <property type="nucleotide sequence ID" value="XM_060555378.1"/>
</dbReference>
<dbReference type="PANTHER" id="PTHR32487">
    <property type="entry name" value="3-OXO-DELTA(4,5)-STEROID 5-BETA-REDUCTASE"/>
    <property type="match status" value="1"/>
</dbReference>
<comment type="caution">
    <text evidence="2">The sequence shown here is derived from an EMBL/GenBank/DDBJ whole genome shotgun (WGS) entry which is preliminary data.</text>
</comment>